<dbReference type="RefSeq" id="WP_303302510.1">
    <property type="nucleotide sequence ID" value="NZ_BAABDA010000055.1"/>
</dbReference>
<name>A0ABT8WQ60_9FLAO</name>
<dbReference type="Proteomes" id="UP001176806">
    <property type="component" value="Unassembled WGS sequence"/>
</dbReference>
<feature type="transmembrane region" description="Helical" evidence="1">
    <location>
        <begin position="440"/>
        <end position="465"/>
    </location>
</feature>
<sequence length="492" mass="56292">MIKNFLSLEWKSFLRSASFGKGLAVKILMGFFALYFIAMFLFIGFFMDKILLETYPDVDPFVAFNGLLFFWVIGDLIIRFFFQKLPVMSVKPLLTLPIKRKGIVNYVLGKSVVSLINFLPLFAIVPFGFKLIAKGHNGTTILTWILVIVIITLINNFLNFIIESLSAETELSFLPIIVFVGTLFGLNHFSILNISEALSRGVVSISENPIELLIPIIILVVLYAYNFKTLRKKLFLDSGLKKEIKEVYTSNLEWTKNFGDIAPFMQLDLKLLWRNKRTKSSVWMLPLGLFYGLFFYPQPAYQDMPWFFALIGIFVTGIFLINFGQFIPAWDSGYYKLLMSQNIKYEQYLKSKFTLMALSVMILFVLSIPYVYFGWEILLAHFVAAIYNLGVNTHVILYGGSFNRKKIDLDQKAAFNFQGTGAVQWLIGIPLMLLPLAIFGIMYAIAGFEIGCLILGILGIIGIIFHQRLMKVITKKYLESKYKMIDAFEQNN</sequence>
<feature type="transmembrane region" description="Helical" evidence="1">
    <location>
        <begin position="378"/>
        <end position="401"/>
    </location>
</feature>
<dbReference type="Pfam" id="PF18940">
    <property type="entry name" value="DUF5687"/>
    <property type="match status" value="1"/>
</dbReference>
<feature type="transmembrane region" description="Helical" evidence="1">
    <location>
        <begin position="212"/>
        <end position="227"/>
    </location>
</feature>
<keyword evidence="1" id="KW-0812">Transmembrane</keyword>
<feature type="transmembrane region" description="Helical" evidence="1">
    <location>
        <begin position="413"/>
        <end position="434"/>
    </location>
</feature>
<keyword evidence="3" id="KW-1185">Reference proteome</keyword>
<keyword evidence="1" id="KW-0472">Membrane</keyword>
<accession>A0ABT8WQ60</accession>
<evidence type="ECO:0000256" key="1">
    <source>
        <dbReference type="SAM" id="Phobius"/>
    </source>
</evidence>
<dbReference type="EMBL" id="JAUOEL010000005">
    <property type="protein sequence ID" value="MDO5975317.1"/>
    <property type="molecule type" value="Genomic_DNA"/>
</dbReference>
<feature type="transmembrane region" description="Helical" evidence="1">
    <location>
        <begin position="62"/>
        <end position="82"/>
    </location>
</feature>
<evidence type="ECO:0000313" key="2">
    <source>
        <dbReference type="EMBL" id="MDO5975317.1"/>
    </source>
</evidence>
<comment type="caution">
    <text evidence="2">The sequence shown here is derived from an EMBL/GenBank/DDBJ whole genome shotgun (WGS) entry which is preliminary data.</text>
</comment>
<protein>
    <submittedName>
        <fullName evidence="2">DUF5687 family protein</fullName>
    </submittedName>
</protein>
<feature type="transmembrane region" description="Helical" evidence="1">
    <location>
        <begin position="351"/>
        <end position="372"/>
    </location>
</feature>
<feature type="transmembrane region" description="Helical" evidence="1">
    <location>
        <begin position="141"/>
        <end position="161"/>
    </location>
</feature>
<dbReference type="InterPro" id="IPR043742">
    <property type="entry name" value="DUF5687"/>
</dbReference>
<feature type="transmembrane region" description="Helical" evidence="1">
    <location>
        <begin position="306"/>
        <end position="330"/>
    </location>
</feature>
<feature type="transmembrane region" description="Helical" evidence="1">
    <location>
        <begin position="103"/>
        <end position="129"/>
    </location>
</feature>
<keyword evidence="1" id="KW-1133">Transmembrane helix</keyword>
<proteinExistence type="predicted"/>
<organism evidence="2 3">
    <name type="scientific">Flavivirga jejuensis</name>
    <dbReference type="NCBI Taxonomy" id="870487"/>
    <lineage>
        <taxon>Bacteria</taxon>
        <taxon>Pseudomonadati</taxon>
        <taxon>Bacteroidota</taxon>
        <taxon>Flavobacteriia</taxon>
        <taxon>Flavobacteriales</taxon>
        <taxon>Flavobacteriaceae</taxon>
        <taxon>Flavivirga</taxon>
    </lineage>
</organism>
<feature type="transmembrane region" description="Helical" evidence="1">
    <location>
        <begin position="282"/>
        <end position="300"/>
    </location>
</feature>
<reference evidence="2" key="1">
    <citation type="submission" date="2023-07" db="EMBL/GenBank/DDBJ databases">
        <title>Two novel species in the genus Flavivirga.</title>
        <authorList>
            <person name="Kwon K."/>
        </authorList>
    </citation>
    <scope>NUCLEOTIDE SEQUENCE</scope>
    <source>
        <strain evidence="2">KACC 14158</strain>
    </source>
</reference>
<feature type="transmembrane region" description="Helical" evidence="1">
    <location>
        <begin position="173"/>
        <end position="192"/>
    </location>
</feature>
<evidence type="ECO:0000313" key="3">
    <source>
        <dbReference type="Proteomes" id="UP001176806"/>
    </source>
</evidence>
<feature type="transmembrane region" description="Helical" evidence="1">
    <location>
        <begin position="23"/>
        <end position="47"/>
    </location>
</feature>
<gene>
    <name evidence="2" type="ORF">Q4Q40_14060</name>
</gene>